<proteinExistence type="predicted"/>
<accession>A0ABR3GF37</accession>
<sequence>MSNTADAPMRFSWRKLSSNVRPSTADWMAFPDKISPLSAVSQMMANDWLGVRRSDIRHLVKTATGVMNILKHTLARDDCEVIAIRDRRFYRGEMLLLCVSGIVIGPEEDEDEPMIDQIHNHHHHNQAEPVVESGPLRRVVLKADVDLGNTLRCTNSDRTAFIAQIIVPRVLSVLASELLDSGTRFNLWTSFTGLSLAFEPVSKDDGMRAIRSYFLYHLVKKGATKAIHFTWASRLPSTTMPRLVIPQPVTVPLTLERLRPKLLSVGHPDDPKQ</sequence>
<dbReference type="EMBL" id="JBBBZM010000091">
    <property type="protein sequence ID" value="KAL0634567.1"/>
    <property type="molecule type" value="Genomic_DNA"/>
</dbReference>
<organism evidence="1 2">
    <name type="scientific">Discina gigas</name>
    <dbReference type="NCBI Taxonomy" id="1032678"/>
    <lineage>
        <taxon>Eukaryota</taxon>
        <taxon>Fungi</taxon>
        <taxon>Dikarya</taxon>
        <taxon>Ascomycota</taxon>
        <taxon>Pezizomycotina</taxon>
        <taxon>Pezizomycetes</taxon>
        <taxon>Pezizales</taxon>
        <taxon>Discinaceae</taxon>
        <taxon>Discina</taxon>
    </lineage>
</organism>
<reference evidence="1 2" key="1">
    <citation type="submission" date="2024-02" db="EMBL/GenBank/DDBJ databases">
        <title>Discinaceae phylogenomics.</title>
        <authorList>
            <person name="Dirks A.C."/>
            <person name="James T.Y."/>
        </authorList>
    </citation>
    <scope>NUCLEOTIDE SEQUENCE [LARGE SCALE GENOMIC DNA]</scope>
    <source>
        <strain evidence="1 2">ACD0624</strain>
    </source>
</reference>
<name>A0ABR3GF37_9PEZI</name>
<protein>
    <submittedName>
        <fullName evidence="1">Uncharacterized protein</fullName>
    </submittedName>
</protein>
<dbReference type="Proteomes" id="UP001447188">
    <property type="component" value="Unassembled WGS sequence"/>
</dbReference>
<evidence type="ECO:0000313" key="2">
    <source>
        <dbReference type="Proteomes" id="UP001447188"/>
    </source>
</evidence>
<gene>
    <name evidence="1" type="ORF">Q9L58_006526</name>
</gene>
<comment type="caution">
    <text evidence="1">The sequence shown here is derived from an EMBL/GenBank/DDBJ whole genome shotgun (WGS) entry which is preliminary data.</text>
</comment>
<evidence type="ECO:0000313" key="1">
    <source>
        <dbReference type="EMBL" id="KAL0634567.1"/>
    </source>
</evidence>
<keyword evidence="2" id="KW-1185">Reference proteome</keyword>